<comment type="subcellular location">
    <subcellularLocation>
        <location evidence="1">Cell membrane</location>
        <topology evidence="1">Multi-pass membrane protein</topology>
    </subcellularLocation>
</comment>
<evidence type="ECO:0000256" key="5">
    <source>
        <dbReference type="ARBA" id="ARBA00022692"/>
    </source>
</evidence>
<evidence type="ECO:0000313" key="10">
    <source>
        <dbReference type="EMBL" id="CAB4735248.1"/>
    </source>
</evidence>
<keyword evidence="4" id="KW-1003">Cell membrane</keyword>
<feature type="transmembrane region" description="Helical" evidence="8">
    <location>
        <begin position="130"/>
        <end position="150"/>
    </location>
</feature>
<feature type="transmembrane region" description="Helical" evidence="8">
    <location>
        <begin position="101"/>
        <end position="124"/>
    </location>
</feature>
<dbReference type="GO" id="GO:0055085">
    <property type="term" value="P:transmembrane transport"/>
    <property type="evidence" value="ECO:0007669"/>
    <property type="project" value="InterPro"/>
</dbReference>
<evidence type="ECO:0000256" key="7">
    <source>
        <dbReference type="ARBA" id="ARBA00023136"/>
    </source>
</evidence>
<feature type="domain" description="ABC transmembrane type-1" evidence="9">
    <location>
        <begin position="60"/>
        <end position="246"/>
    </location>
</feature>
<dbReference type="GO" id="GO:0005886">
    <property type="term" value="C:plasma membrane"/>
    <property type="evidence" value="ECO:0007669"/>
    <property type="project" value="UniProtKB-SubCell"/>
</dbReference>
<keyword evidence="3" id="KW-0813">Transport</keyword>
<evidence type="ECO:0000256" key="1">
    <source>
        <dbReference type="ARBA" id="ARBA00004651"/>
    </source>
</evidence>
<evidence type="ECO:0000256" key="3">
    <source>
        <dbReference type="ARBA" id="ARBA00022448"/>
    </source>
</evidence>
<organism evidence="10">
    <name type="scientific">freshwater metagenome</name>
    <dbReference type="NCBI Taxonomy" id="449393"/>
    <lineage>
        <taxon>unclassified sequences</taxon>
        <taxon>metagenomes</taxon>
        <taxon>ecological metagenomes</taxon>
    </lineage>
</organism>
<gene>
    <name evidence="10" type="ORF">UFOPK2786_00446</name>
</gene>
<dbReference type="PROSITE" id="PS50928">
    <property type="entry name" value="ABC_TM1"/>
    <property type="match status" value="1"/>
</dbReference>
<keyword evidence="6 8" id="KW-1133">Transmembrane helix</keyword>
<keyword evidence="7 8" id="KW-0472">Membrane</keyword>
<evidence type="ECO:0000259" key="9">
    <source>
        <dbReference type="PROSITE" id="PS50928"/>
    </source>
</evidence>
<proteinExistence type="inferred from homology"/>
<evidence type="ECO:0000256" key="2">
    <source>
        <dbReference type="ARBA" id="ARBA00007069"/>
    </source>
</evidence>
<accession>A0A6J6SKL5</accession>
<feature type="transmembrane region" description="Helical" evidence="8">
    <location>
        <begin position="7"/>
        <end position="30"/>
    </location>
</feature>
<dbReference type="SUPFAM" id="SSF161098">
    <property type="entry name" value="MetI-like"/>
    <property type="match status" value="1"/>
</dbReference>
<dbReference type="AlphaFoldDB" id="A0A6J6SKL5"/>
<feature type="transmembrane region" description="Helical" evidence="8">
    <location>
        <begin position="228"/>
        <end position="246"/>
    </location>
</feature>
<evidence type="ECO:0000256" key="4">
    <source>
        <dbReference type="ARBA" id="ARBA00022475"/>
    </source>
</evidence>
<dbReference type="PANTHER" id="PTHR43848:SF2">
    <property type="entry name" value="PUTRESCINE TRANSPORT SYSTEM PERMEASE PROTEIN POTI"/>
    <property type="match status" value="1"/>
</dbReference>
<comment type="similarity">
    <text evidence="2">Belongs to the binding-protein-dependent transport system permease family. CysTW subfamily.</text>
</comment>
<dbReference type="EMBL" id="CAEZYW010000046">
    <property type="protein sequence ID" value="CAB4735248.1"/>
    <property type="molecule type" value="Genomic_DNA"/>
</dbReference>
<sequence>MRNLGWLRLPLIVTLVFLYVPIVVLVIMSFNASKLPFVWGGFSLEWYGALFQNADIREGLTNTLLVAFGATFFATILGTLTAIGIARYFRSSLLEAFSLAPAILPDIVLGIGLLVFYTLVGIGLGLHSVLLAHVVFGMAFVAAVVTARLSQTDPSLEEASRDLGASAIVTFFRITLPSLAPAIIAGALLVFTLSLDEFVIAFFTDGPSTPTLPIVIYSMVRFGVTPDINALATLLMVVSFTVVIAAQRITKLTDAV</sequence>
<evidence type="ECO:0000256" key="6">
    <source>
        <dbReference type="ARBA" id="ARBA00022989"/>
    </source>
</evidence>
<dbReference type="CDD" id="cd06261">
    <property type="entry name" value="TM_PBP2"/>
    <property type="match status" value="1"/>
</dbReference>
<protein>
    <submittedName>
        <fullName evidence="10">Unannotated protein</fullName>
    </submittedName>
</protein>
<feature type="transmembrane region" description="Helical" evidence="8">
    <location>
        <begin position="171"/>
        <end position="193"/>
    </location>
</feature>
<dbReference type="Gene3D" id="1.10.3720.10">
    <property type="entry name" value="MetI-like"/>
    <property type="match status" value="1"/>
</dbReference>
<feature type="transmembrane region" description="Helical" evidence="8">
    <location>
        <begin position="64"/>
        <end position="89"/>
    </location>
</feature>
<keyword evidence="5 8" id="KW-0812">Transmembrane</keyword>
<dbReference type="InterPro" id="IPR000515">
    <property type="entry name" value="MetI-like"/>
</dbReference>
<dbReference type="Pfam" id="PF00528">
    <property type="entry name" value="BPD_transp_1"/>
    <property type="match status" value="1"/>
</dbReference>
<evidence type="ECO:0000256" key="8">
    <source>
        <dbReference type="SAM" id="Phobius"/>
    </source>
</evidence>
<dbReference type="PANTHER" id="PTHR43848">
    <property type="entry name" value="PUTRESCINE TRANSPORT SYSTEM PERMEASE PROTEIN POTI"/>
    <property type="match status" value="1"/>
</dbReference>
<dbReference type="InterPro" id="IPR035906">
    <property type="entry name" value="MetI-like_sf"/>
</dbReference>
<name>A0A6J6SKL5_9ZZZZ</name>
<dbReference type="InterPro" id="IPR051789">
    <property type="entry name" value="Bact_Polyamine_Transport"/>
</dbReference>
<reference evidence="10" key="1">
    <citation type="submission" date="2020-05" db="EMBL/GenBank/DDBJ databases">
        <authorList>
            <person name="Chiriac C."/>
            <person name="Salcher M."/>
            <person name="Ghai R."/>
            <person name="Kavagutti S V."/>
        </authorList>
    </citation>
    <scope>NUCLEOTIDE SEQUENCE</scope>
</reference>